<evidence type="ECO:0000313" key="4">
    <source>
        <dbReference type="EMBL" id="MBC9930960.1"/>
    </source>
</evidence>
<proteinExistence type="predicted"/>
<dbReference type="EMBL" id="JACVFC010000001">
    <property type="protein sequence ID" value="MBC9930960.1"/>
    <property type="molecule type" value="Genomic_DNA"/>
</dbReference>
<dbReference type="PANTHER" id="PTHR30273">
    <property type="entry name" value="PERIPLASMIC SIGNAL SENSOR AND SIGMA FACTOR ACTIVATOR FECR-RELATED"/>
    <property type="match status" value="1"/>
</dbReference>
<dbReference type="Proteomes" id="UP000659124">
    <property type="component" value="Unassembled WGS sequence"/>
</dbReference>
<name>A0ABR7TLV3_9BACT</name>
<dbReference type="InterPro" id="IPR006860">
    <property type="entry name" value="FecR"/>
</dbReference>
<feature type="domain" description="Protein FecR C-terminal" evidence="3">
    <location>
        <begin position="259"/>
        <end position="323"/>
    </location>
</feature>
<accession>A0ABR7TLV3</accession>
<evidence type="ECO:0000259" key="3">
    <source>
        <dbReference type="Pfam" id="PF16344"/>
    </source>
</evidence>
<keyword evidence="1" id="KW-0812">Transmembrane</keyword>
<organism evidence="4 5">
    <name type="scientific">Chitinophaga qingshengii</name>
    <dbReference type="NCBI Taxonomy" id="1569794"/>
    <lineage>
        <taxon>Bacteria</taxon>
        <taxon>Pseudomonadati</taxon>
        <taxon>Bacteroidota</taxon>
        <taxon>Chitinophagia</taxon>
        <taxon>Chitinophagales</taxon>
        <taxon>Chitinophagaceae</taxon>
        <taxon>Chitinophaga</taxon>
    </lineage>
</organism>
<dbReference type="Pfam" id="PF16344">
    <property type="entry name" value="FecR_C"/>
    <property type="match status" value="1"/>
</dbReference>
<evidence type="ECO:0000259" key="2">
    <source>
        <dbReference type="Pfam" id="PF04773"/>
    </source>
</evidence>
<dbReference type="Gene3D" id="2.60.120.1440">
    <property type="match status" value="1"/>
</dbReference>
<feature type="transmembrane region" description="Helical" evidence="1">
    <location>
        <begin position="97"/>
        <end position="119"/>
    </location>
</feature>
<protein>
    <submittedName>
        <fullName evidence="4">FecR domain-containing protein</fullName>
    </submittedName>
</protein>
<dbReference type="PANTHER" id="PTHR30273:SF2">
    <property type="entry name" value="PROTEIN FECR"/>
    <property type="match status" value="1"/>
</dbReference>
<keyword evidence="5" id="KW-1185">Reference proteome</keyword>
<feature type="domain" description="FecR protein" evidence="2">
    <location>
        <begin position="132"/>
        <end position="217"/>
    </location>
</feature>
<evidence type="ECO:0000313" key="5">
    <source>
        <dbReference type="Proteomes" id="UP000659124"/>
    </source>
</evidence>
<sequence>MTSTFSDEALYTLLCKYLLNEADAAERAWVDAWLQDDTGNATLLASLGKVLQTAADQAVTVPVETDRSWEQLYAKMNVTPVQAQAPVIPEPARKSGYIYTLLKVAAVLLIALGAGWWFMTGKKPAAVYAGPATTQLPDGSSVTLMADSKLELAKGYNNRNRTVSLNGVATFDVAGNAGNPFVVMLGRTEVKVLGTRFTVHYVPGQQAISVHVASGKVMVIDHDKADSVVLTQGMLLQHDNLRPVFRIASHVADMEKKSLAFHDTPLEEVLHTITEVYDVKVELENTALLKLTVNANFNNQSIEEVMTALGMLLNAQWEKTGDRQYKLK</sequence>
<gene>
    <name evidence="4" type="ORF">ICL07_11275</name>
</gene>
<dbReference type="PIRSF" id="PIRSF018266">
    <property type="entry name" value="FecR"/>
    <property type="match status" value="1"/>
</dbReference>
<dbReference type="Pfam" id="PF04773">
    <property type="entry name" value="FecR"/>
    <property type="match status" value="1"/>
</dbReference>
<evidence type="ECO:0000256" key="1">
    <source>
        <dbReference type="SAM" id="Phobius"/>
    </source>
</evidence>
<reference evidence="4 5" key="1">
    <citation type="submission" date="2020-09" db="EMBL/GenBank/DDBJ databases">
        <title>Genome sequences of type strains of Chitinophaga qingshengii and Chitinophaga varians.</title>
        <authorList>
            <person name="Kittiwongwattana C."/>
        </authorList>
    </citation>
    <scope>NUCLEOTIDE SEQUENCE [LARGE SCALE GENOMIC DNA]</scope>
    <source>
        <strain evidence="4 5">JCM 30026</strain>
    </source>
</reference>
<dbReference type="RefSeq" id="WP_188088000.1">
    <property type="nucleotide sequence ID" value="NZ_JACVFC010000001.1"/>
</dbReference>
<comment type="caution">
    <text evidence="4">The sequence shown here is derived from an EMBL/GenBank/DDBJ whole genome shotgun (WGS) entry which is preliminary data.</text>
</comment>
<dbReference type="InterPro" id="IPR012373">
    <property type="entry name" value="Ferrdict_sens_TM"/>
</dbReference>
<dbReference type="Gene3D" id="3.55.50.30">
    <property type="match status" value="1"/>
</dbReference>
<keyword evidence="1" id="KW-0472">Membrane</keyword>
<dbReference type="InterPro" id="IPR032508">
    <property type="entry name" value="FecR_C"/>
</dbReference>
<keyword evidence="1" id="KW-1133">Transmembrane helix</keyword>